<comment type="caution">
    <text evidence="2">The sequence shown here is derived from an EMBL/GenBank/DDBJ whole genome shotgun (WGS) entry which is preliminary data.</text>
</comment>
<protein>
    <recommendedName>
        <fullName evidence="1">YokE-like PH domain-containing protein</fullName>
    </recommendedName>
</protein>
<dbReference type="Pfam" id="PF14470">
    <property type="entry name" value="bPH_3"/>
    <property type="match status" value="1"/>
</dbReference>
<name>A0ABU0ARS7_9BACI</name>
<feature type="domain" description="YokE-like PH" evidence="1">
    <location>
        <begin position="15"/>
        <end position="92"/>
    </location>
</feature>
<dbReference type="InterPro" id="IPR039519">
    <property type="entry name" value="YokE-like_PH"/>
</dbReference>
<sequence>MAKKDKHITYIESLLKDGEEIIRVHQCFIYNGLGAVAITNLRVMCGRKGFFTGENIEEVDIKSIGSVELQNHFTEAVLTIYVNDSHQKVIIRDGWKERLSETRQILVQTLDELKESPVKDTGSKPYSVGDEIQKIVELKQQGHISEKEFEILKSNIINR</sequence>
<dbReference type="EMBL" id="JAUSUB010000065">
    <property type="protein sequence ID" value="MDQ0273969.1"/>
    <property type="molecule type" value="Genomic_DNA"/>
</dbReference>
<evidence type="ECO:0000313" key="2">
    <source>
        <dbReference type="EMBL" id="MDQ0273969.1"/>
    </source>
</evidence>
<accession>A0ABU0ARS7</accession>
<evidence type="ECO:0000313" key="3">
    <source>
        <dbReference type="Proteomes" id="UP001238088"/>
    </source>
</evidence>
<gene>
    <name evidence="2" type="ORF">J2S17_005930</name>
</gene>
<dbReference type="Proteomes" id="UP001238088">
    <property type="component" value="Unassembled WGS sequence"/>
</dbReference>
<proteinExistence type="predicted"/>
<dbReference type="RefSeq" id="WP_307480749.1">
    <property type="nucleotide sequence ID" value="NZ_JAUSUB010000065.1"/>
</dbReference>
<organism evidence="2 3">
    <name type="scientific">Cytobacillus purgationiresistens</name>
    <dbReference type="NCBI Taxonomy" id="863449"/>
    <lineage>
        <taxon>Bacteria</taxon>
        <taxon>Bacillati</taxon>
        <taxon>Bacillota</taxon>
        <taxon>Bacilli</taxon>
        <taxon>Bacillales</taxon>
        <taxon>Bacillaceae</taxon>
        <taxon>Cytobacillus</taxon>
    </lineage>
</organism>
<reference evidence="2 3" key="1">
    <citation type="submission" date="2023-07" db="EMBL/GenBank/DDBJ databases">
        <title>Genomic Encyclopedia of Type Strains, Phase IV (KMG-IV): sequencing the most valuable type-strain genomes for metagenomic binning, comparative biology and taxonomic classification.</title>
        <authorList>
            <person name="Goeker M."/>
        </authorList>
    </citation>
    <scope>NUCLEOTIDE SEQUENCE [LARGE SCALE GENOMIC DNA]</scope>
    <source>
        <strain evidence="2 3">DSM 23494</strain>
    </source>
</reference>
<keyword evidence="3" id="KW-1185">Reference proteome</keyword>
<evidence type="ECO:0000259" key="1">
    <source>
        <dbReference type="Pfam" id="PF14470"/>
    </source>
</evidence>